<dbReference type="AlphaFoldDB" id="A0A9Q1BSB6"/>
<reference evidence="1" key="1">
    <citation type="submission" date="2021-10" db="EMBL/GenBank/DDBJ databases">
        <title>Tropical sea cucumber genome reveals ecological adaptation and Cuvierian tubules defense mechanism.</title>
        <authorList>
            <person name="Chen T."/>
        </authorList>
    </citation>
    <scope>NUCLEOTIDE SEQUENCE</scope>
    <source>
        <strain evidence="1">Nanhai2018</strain>
        <tissue evidence="1">Muscle</tissue>
    </source>
</reference>
<dbReference type="GO" id="GO:0031267">
    <property type="term" value="F:small GTPase binding"/>
    <property type="evidence" value="ECO:0007669"/>
    <property type="project" value="InterPro"/>
</dbReference>
<evidence type="ECO:0000313" key="2">
    <source>
        <dbReference type="Proteomes" id="UP001152320"/>
    </source>
</evidence>
<sequence>MDSPDSEEEGRFVDYFAVCGLDPRDGVEPNELTVDSTENLHPLHRGYKSKVLAHYPEQLAWNPFDHVGINMKI</sequence>
<accession>A0A9Q1BSB6</accession>
<protein>
    <submittedName>
        <fullName evidence="1">DENN domain-containing protein 5B</fullName>
    </submittedName>
</protein>
<keyword evidence="2" id="KW-1185">Reference proteome</keyword>
<comment type="caution">
    <text evidence="1">The sequence shown here is derived from an EMBL/GenBank/DDBJ whole genome shotgun (WGS) entry which is preliminary data.</text>
</comment>
<dbReference type="GO" id="GO:0005085">
    <property type="term" value="F:guanyl-nucleotide exchange factor activity"/>
    <property type="evidence" value="ECO:0007669"/>
    <property type="project" value="InterPro"/>
</dbReference>
<name>A0A9Q1BSB6_HOLLE</name>
<dbReference type="Proteomes" id="UP001152320">
    <property type="component" value="Chromosome 12"/>
</dbReference>
<gene>
    <name evidence="1" type="ORF">HOLleu_25259</name>
</gene>
<proteinExistence type="predicted"/>
<dbReference type="PANTHER" id="PTHR46070:SF1">
    <property type="entry name" value="PINSTRIPE, ISOFORM A"/>
    <property type="match status" value="1"/>
</dbReference>
<dbReference type="PANTHER" id="PTHR46070">
    <property type="entry name" value="PINSTRIPE, ISOFORM A"/>
    <property type="match status" value="1"/>
</dbReference>
<dbReference type="InterPro" id="IPR047278">
    <property type="entry name" value="DEN5A/B"/>
</dbReference>
<dbReference type="OrthoDB" id="8940991at2759"/>
<evidence type="ECO:0000313" key="1">
    <source>
        <dbReference type="EMBL" id="KAJ8031901.1"/>
    </source>
</evidence>
<organism evidence="1 2">
    <name type="scientific">Holothuria leucospilota</name>
    <name type="common">Black long sea cucumber</name>
    <name type="synonym">Mertensiothuria leucospilota</name>
    <dbReference type="NCBI Taxonomy" id="206669"/>
    <lineage>
        <taxon>Eukaryota</taxon>
        <taxon>Metazoa</taxon>
        <taxon>Echinodermata</taxon>
        <taxon>Eleutherozoa</taxon>
        <taxon>Echinozoa</taxon>
        <taxon>Holothuroidea</taxon>
        <taxon>Aspidochirotacea</taxon>
        <taxon>Aspidochirotida</taxon>
        <taxon>Holothuriidae</taxon>
        <taxon>Holothuria</taxon>
    </lineage>
</organism>
<dbReference type="EMBL" id="JAIZAY010000012">
    <property type="protein sequence ID" value="KAJ8031901.1"/>
    <property type="molecule type" value="Genomic_DNA"/>
</dbReference>